<evidence type="ECO:0000313" key="1">
    <source>
        <dbReference type="EMBL" id="MCL6729492.1"/>
    </source>
</evidence>
<dbReference type="Proteomes" id="UP001165342">
    <property type="component" value="Unassembled WGS sequence"/>
</dbReference>
<reference evidence="1" key="1">
    <citation type="submission" date="2022-05" db="EMBL/GenBank/DDBJ databases">
        <authorList>
            <person name="Jo J.-H."/>
            <person name="Im W.-T."/>
        </authorList>
    </citation>
    <scope>NUCLEOTIDE SEQUENCE</scope>
    <source>
        <strain evidence="1">SE220</strain>
    </source>
</reference>
<comment type="caution">
    <text evidence="1">The sequence shown here is derived from an EMBL/GenBank/DDBJ whole genome shotgun (WGS) entry which is preliminary data.</text>
</comment>
<evidence type="ECO:0000313" key="2">
    <source>
        <dbReference type="Proteomes" id="UP001165342"/>
    </source>
</evidence>
<protein>
    <submittedName>
        <fullName evidence="1">Uncharacterized protein</fullName>
    </submittedName>
</protein>
<keyword evidence="2" id="KW-1185">Reference proteome</keyword>
<dbReference type="RefSeq" id="WP_249830989.1">
    <property type="nucleotide sequence ID" value="NZ_JAMGBE010000002.1"/>
</dbReference>
<dbReference type="EMBL" id="JAMGBE010000002">
    <property type="protein sequence ID" value="MCL6729492.1"/>
    <property type="molecule type" value="Genomic_DNA"/>
</dbReference>
<gene>
    <name evidence="1" type="ORF">LZ538_05395</name>
</gene>
<organism evidence="1 2">
    <name type="scientific">Sphingomonas hankyongi</name>
    <dbReference type="NCBI Taxonomy" id="2908209"/>
    <lineage>
        <taxon>Bacteria</taxon>
        <taxon>Pseudomonadati</taxon>
        <taxon>Pseudomonadota</taxon>
        <taxon>Alphaproteobacteria</taxon>
        <taxon>Sphingomonadales</taxon>
        <taxon>Sphingomonadaceae</taxon>
        <taxon>Sphingomonas</taxon>
    </lineage>
</organism>
<accession>A0ABT0S116</accession>
<name>A0ABT0S116_9SPHN</name>
<sequence length="73" mass="8050">MAASAVAKSGFVRVAGYRLYGLDGVDKVASGEWFDAEDDETAVEVANEMMDGKDCELWQGRRLVARIRGKQRP</sequence>
<proteinExistence type="predicted"/>